<name>A0A699JRM8_TANCI</name>
<sequence length="419" mass="47769">MEVLLAKERILNLIQVWDDKQIESWSLPALLLQLLNDSRTIDEILKQQHSVQYKEYLENYSNVIALVLPTEEPEYSLSMGKYEVTSDDECECDVPIKDEYSLVFTTFSNPLFDCNDDFTSSDDESLSNEDVSMENFKVYSNPLFDDEEIKLLVNDSIFLSENESSNFDHHHDPSFPRPPPKPPDVEFFFDFEPNSGEVISAVKNNIDELNEDECFDPGGIDKTDCDPEEEICLIEKLLYDNSSPRPPKEFISKNSDAAIVSFYPSPIHDDDYDSERDILILEELLRNDSLSLSENESFHFDIPSSPRPHAKPPDDDSGILTIKIVGDISKHDVTMPRLFPTQPTLASNQEKSPHLLSHQGHKVFQLHSECPMMIYGGNTPILDVPFLYFYPLLTNLSMGDWVKLSDPKQALCGRPLCLS</sequence>
<accession>A0A699JRM8</accession>
<proteinExistence type="predicted"/>
<evidence type="ECO:0008006" key="2">
    <source>
        <dbReference type="Google" id="ProtNLM"/>
    </source>
</evidence>
<dbReference type="EMBL" id="BKCJ010434887">
    <property type="protein sequence ID" value="GFA50037.1"/>
    <property type="molecule type" value="Genomic_DNA"/>
</dbReference>
<reference evidence="1" key="1">
    <citation type="journal article" date="2019" name="Sci. Rep.">
        <title>Draft genome of Tanacetum cinerariifolium, the natural source of mosquito coil.</title>
        <authorList>
            <person name="Yamashiro T."/>
            <person name="Shiraishi A."/>
            <person name="Satake H."/>
            <person name="Nakayama K."/>
        </authorList>
    </citation>
    <scope>NUCLEOTIDE SEQUENCE</scope>
</reference>
<evidence type="ECO:0000313" key="1">
    <source>
        <dbReference type="EMBL" id="GFA50037.1"/>
    </source>
</evidence>
<comment type="caution">
    <text evidence="1">The sequence shown here is derived from an EMBL/GenBank/DDBJ whole genome shotgun (WGS) entry which is preliminary data.</text>
</comment>
<dbReference type="AlphaFoldDB" id="A0A699JRM8"/>
<gene>
    <name evidence="1" type="ORF">Tci_622009</name>
</gene>
<protein>
    <recommendedName>
        <fullName evidence="2">Reverse transcriptase domain-containing protein</fullName>
    </recommendedName>
</protein>
<organism evidence="1">
    <name type="scientific">Tanacetum cinerariifolium</name>
    <name type="common">Dalmatian daisy</name>
    <name type="synonym">Chrysanthemum cinerariifolium</name>
    <dbReference type="NCBI Taxonomy" id="118510"/>
    <lineage>
        <taxon>Eukaryota</taxon>
        <taxon>Viridiplantae</taxon>
        <taxon>Streptophyta</taxon>
        <taxon>Embryophyta</taxon>
        <taxon>Tracheophyta</taxon>
        <taxon>Spermatophyta</taxon>
        <taxon>Magnoliopsida</taxon>
        <taxon>eudicotyledons</taxon>
        <taxon>Gunneridae</taxon>
        <taxon>Pentapetalae</taxon>
        <taxon>asterids</taxon>
        <taxon>campanulids</taxon>
        <taxon>Asterales</taxon>
        <taxon>Asteraceae</taxon>
        <taxon>Asteroideae</taxon>
        <taxon>Anthemideae</taxon>
        <taxon>Anthemidinae</taxon>
        <taxon>Tanacetum</taxon>
    </lineage>
</organism>